<name>A0A0M7AQW9_9HYPH</name>
<keyword evidence="3" id="KW-1185">Reference proteome</keyword>
<dbReference type="RefSeq" id="WP_055117756.1">
    <property type="nucleotide sequence ID" value="NZ_CXWA01000004.1"/>
</dbReference>
<dbReference type="GeneID" id="97672382"/>
<evidence type="ECO:0000259" key="1">
    <source>
        <dbReference type="PROSITE" id="PS51819"/>
    </source>
</evidence>
<evidence type="ECO:0000313" key="2">
    <source>
        <dbReference type="EMBL" id="CTQ77381.1"/>
    </source>
</evidence>
<dbReference type="InterPro" id="IPR037523">
    <property type="entry name" value="VOC_core"/>
</dbReference>
<dbReference type="InterPro" id="IPR029068">
    <property type="entry name" value="Glyas_Bleomycin-R_OHBP_Dase"/>
</dbReference>
<keyword evidence="2" id="KW-0456">Lyase</keyword>
<dbReference type="STRING" id="311410.LA5095_03837"/>
<dbReference type="Gene3D" id="3.30.720.110">
    <property type="match status" value="1"/>
</dbReference>
<feature type="domain" description="VOC" evidence="1">
    <location>
        <begin position="7"/>
        <end position="122"/>
    </location>
</feature>
<dbReference type="PANTHER" id="PTHR34109">
    <property type="entry name" value="BNAUNNG04460D PROTEIN-RELATED"/>
    <property type="match status" value="1"/>
</dbReference>
<organism evidence="2 3">
    <name type="scientific">Roseibium album</name>
    <dbReference type="NCBI Taxonomy" id="311410"/>
    <lineage>
        <taxon>Bacteria</taxon>
        <taxon>Pseudomonadati</taxon>
        <taxon>Pseudomonadota</taxon>
        <taxon>Alphaproteobacteria</taxon>
        <taxon>Hyphomicrobiales</taxon>
        <taxon>Stappiaceae</taxon>
        <taxon>Roseibium</taxon>
    </lineage>
</organism>
<protein>
    <submittedName>
        <fullName evidence="2">Putative enzyme related to lactoylglutathione lyase</fullName>
    </submittedName>
</protein>
<dbReference type="InterPro" id="IPR004360">
    <property type="entry name" value="Glyas_Fos-R_dOase_dom"/>
</dbReference>
<dbReference type="Gene3D" id="3.30.720.120">
    <property type="match status" value="1"/>
</dbReference>
<dbReference type="SUPFAM" id="SSF54593">
    <property type="entry name" value="Glyoxalase/Bleomycin resistance protein/Dihydroxybiphenyl dioxygenase"/>
    <property type="match status" value="1"/>
</dbReference>
<dbReference type="PANTHER" id="PTHR34109:SF1">
    <property type="entry name" value="VOC DOMAIN-CONTAINING PROTEIN"/>
    <property type="match status" value="1"/>
</dbReference>
<dbReference type="Proteomes" id="UP000049983">
    <property type="component" value="Unassembled WGS sequence"/>
</dbReference>
<proteinExistence type="predicted"/>
<dbReference type="EMBL" id="CXWC01000013">
    <property type="protein sequence ID" value="CTQ77381.1"/>
    <property type="molecule type" value="Genomic_DNA"/>
</dbReference>
<sequence length="124" mass="13472">MSWKPDGYTSASPYLIVRDAEATLRFLEHAFSATRLRIHTRDGGAGIKHAKARLDDTVIMLGEMPETVAAHVHVYVADADAAFAKAVEAGGQIIQEMSRSGDGDYRGGIADPNGIVWWISTQED</sequence>
<dbReference type="AlphaFoldDB" id="A0A0M7AQW9"/>
<gene>
    <name evidence="2" type="ORF">LA5096_05119</name>
</gene>
<reference evidence="3" key="1">
    <citation type="submission" date="2015-07" db="EMBL/GenBank/DDBJ databases">
        <authorList>
            <person name="Rodrigo-Torres Lidia"/>
            <person name="Arahal R.David."/>
        </authorList>
    </citation>
    <scope>NUCLEOTIDE SEQUENCE [LARGE SCALE GENOMIC DNA]</scope>
    <source>
        <strain evidence="3">CECT 5096</strain>
    </source>
</reference>
<dbReference type="OrthoDB" id="9806868at2"/>
<evidence type="ECO:0000313" key="3">
    <source>
        <dbReference type="Proteomes" id="UP000049983"/>
    </source>
</evidence>
<dbReference type="PROSITE" id="PS51819">
    <property type="entry name" value="VOC"/>
    <property type="match status" value="1"/>
</dbReference>
<accession>A0A0M7AQW9</accession>
<dbReference type="GO" id="GO:0016829">
    <property type="term" value="F:lyase activity"/>
    <property type="evidence" value="ECO:0007669"/>
    <property type="project" value="UniProtKB-KW"/>
</dbReference>
<dbReference type="Pfam" id="PF00903">
    <property type="entry name" value="Glyoxalase"/>
    <property type="match status" value="1"/>
</dbReference>